<dbReference type="Proteomes" id="UP000186112">
    <property type="component" value="Unassembled WGS sequence"/>
</dbReference>
<comment type="caution">
    <text evidence="1">The sequence shown here is derived from an EMBL/GenBank/DDBJ whole genome shotgun (WGS) entry which is preliminary data.</text>
</comment>
<dbReference type="RefSeq" id="WP_075724798.1">
    <property type="nucleotide sequence ID" value="NZ_LTDM01000006.1"/>
</dbReference>
<gene>
    <name evidence="1" type="ORF">TICRE_05050</name>
</gene>
<keyword evidence="2" id="KW-1185">Reference proteome</keyword>
<name>A0A1U7M8A4_TISCR</name>
<dbReference type="EMBL" id="LTDM01000006">
    <property type="protein sequence ID" value="OLS03511.1"/>
    <property type="molecule type" value="Genomic_DNA"/>
</dbReference>
<dbReference type="OrthoDB" id="2871813at2"/>
<protein>
    <submittedName>
        <fullName evidence="1">Uncharacterized protein</fullName>
    </submittedName>
</protein>
<dbReference type="AlphaFoldDB" id="A0A1U7M8A4"/>
<proteinExistence type="predicted"/>
<evidence type="ECO:0000313" key="1">
    <source>
        <dbReference type="EMBL" id="OLS03511.1"/>
    </source>
</evidence>
<accession>A0A1U7M8A4</accession>
<evidence type="ECO:0000313" key="2">
    <source>
        <dbReference type="Proteomes" id="UP000186112"/>
    </source>
</evidence>
<sequence>MNKKVNFFIDEDVYEKFLLAMDISKESEEEAIEMSMRWYIAKTFEKASHEYNPKKVSKSPEGVNDYYGKAIGRIPIWALKPEQYNHKIIRAYFTALDIAGSATISMMEQLCSEKVYPKLYVPTFKNNYSQMKIDGAKSHGKVFEDDGENVWLWSEIEDTLLKHKSSFYSGEDKNE</sequence>
<organism evidence="1 2">
    <name type="scientific">Tissierella creatinophila DSM 6911</name>
    <dbReference type="NCBI Taxonomy" id="1123403"/>
    <lineage>
        <taxon>Bacteria</taxon>
        <taxon>Bacillati</taxon>
        <taxon>Bacillota</taxon>
        <taxon>Tissierellia</taxon>
        <taxon>Tissierellales</taxon>
        <taxon>Tissierellaceae</taxon>
        <taxon>Tissierella</taxon>
    </lineage>
</organism>
<reference evidence="1 2" key="1">
    <citation type="submission" date="2016-02" db="EMBL/GenBank/DDBJ databases">
        <title>Genome sequence of Tissierella creatinophila DSM 6911.</title>
        <authorList>
            <person name="Poehlein A."/>
            <person name="Daniel R."/>
        </authorList>
    </citation>
    <scope>NUCLEOTIDE SEQUENCE [LARGE SCALE GENOMIC DNA]</scope>
    <source>
        <strain evidence="1 2">DSM 6911</strain>
    </source>
</reference>